<keyword evidence="8 11" id="KW-1133">Transmembrane helix</keyword>
<dbReference type="InterPro" id="IPR003594">
    <property type="entry name" value="HATPase_dom"/>
</dbReference>
<protein>
    <recommendedName>
        <fullName evidence="3">histidine kinase</fullName>
        <ecNumber evidence="3">2.7.13.3</ecNumber>
    </recommendedName>
</protein>
<dbReference type="Gene3D" id="3.30.565.10">
    <property type="entry name" value="Histidine kinase-like ATPase, C-terminal domain"/>
    <property type="match status" value="1"/>
</dbReference>
<dbReference type="PRINTS" id="PR00344">
    <property type="entry name" value="BCTRLSENSOR"/>
</dbReference>
<organism evidence="14 15">
    <name type="scientific">Streptomyces daliensis</name>
    <dbReference type="NCBI Taxonomy" id="299421"/>
    <lineage>
        <taxon>Bacteria</taxon>
        <taxon>Bacillati</taxon>
        <taxon>Actinomycetota</taxon>
        <taxon>Actinomycetes</taxon>
        <taxon>Kitasatosporales</taxon>
        <taxon>Streptomycetaceae</taxon>
        <taxon>Streptomyces</taxon>
    </lineage>
</organism>
<evidence type="ECO:0000256" key="7">
    <source>
        <dbReference type="ARBA" id="ARBA00022777"/>
    </source>
</evidence>
<dbReference type="PROSITE" id="PS50109">
    <property type="entry name" value="HIS_KIN"/>
    <property type="match status" value="1"/>
</dbReference>
<keyword evidence="6 11" id="KW-0812">Transmembrane</keyword>
<evidence type="ECO:0000256" key="5">
    <source>
        <dbReference type="ARBA" id="ARBA00022679"/>
    </source>
</evidence>
<dbReference type="AlphaFoldDB" id="A0A8T4IQ75"/>
<feature type="domain" description="Histidine kinase" evidence="12">
    <location>
        <begin position="194"/>
        <end position="403"/>
    </location>
</feature>
<evidence type="ECO:0000256" key="1">
    <source>
        <dbReference type="ARBA" id="ARBA00000085"/>
    </source>
</evidence>
<dbReference type="SMART" id="SM00388">
    <property type="entry name" value="HisKA"/>
    <property type="match status" value="1"/>
</dbReference>
<dbReference type="InterPro" id="IPR003661">
    <property type="entry name" value="HisK_dim/P_dom"/>
</dbReference>
<dbReference type="GO" id="GO:0005886">
    <property type="term" value="C:plasma membrane"/>
    <property type="evidence" value="ECO:0007669"/>
    <property type="project" value="UniProtKB-SubCell"/>
</dbReference>
<evidence type="ECO:0000256" key="10">
    <source>
        <dbReference type="ARBA" id="ARBA00023136"/>
    </source>
</evidence>
<keyword evidence="9" id="KW-0902">Two-component regulatory system</keyword>
<dbReference type="InterPro" id="IPR036890">
    <property type="entry name" value="HATPase_C_sf"/>
</dbReference>
<comment type="caution">
    <text evidence="14">The sequence shown here is derived from an EMBL/GenBank/DDBJ whole genome shotgun (WGS) entry which is preliminary data.</text>
</comment>
<evidence type="ECO:0000256" key="8">
    <source>
        <dbReference type="ARBA" id="ARBA00022989"/>
    </source>
</evidence>
<dbReference type="PROSITE" id="PS50885">
    <property type="entry name" value="HAMP"/>
    <property type="match status" value="1"/>
</dbReference>
<evidence type="ECO:0000256" key="4">
    <source>
        <dbReference type="ARBA" id="ARBA00022553"/>
    </source>
</evidence>
<evidence type="ECO:0000256" key="6">
    <source>
        <dbReference type="ARBA" id="ARBA00022692"/>
    </source>
</evidence>
<evidence type="ECO:0000256" key="9">
    <source>
        <dbReference type="ARBA" id="ARBA00023012"/>
    </source>
</evidence>
<dbReference type="EC" id="2.7.13.3" evidence="3"/>
<dbReference type="InterPro" id="IPR003660">
    <property type="entry name" value="HAMP_dom"/>
</dbReference>
<evidence type="ECO:0000313" key="14">
    <source>
        <dbReference type="EMBL" id="MBR7671927.1"/>
    </source>
</evidence>
<dbReference type="InterPro" id="IPR004358">
    <property type="entry name" value="Sig_transdc_His_kin-like_C"/>
</dbReference>
<dbReference type="SMART" id="SM00387">
    <property type="entry name" value="HATPase_c"/>
    <property type="match status" value="1"/>
</dbReference>
<evidence type="ECO:0000256" key="11">
    <source>
        <dbReference type="SAM" id="Phobius"/>
    </source>
</evidence>
<evidence type="ECO:0000259" key="12">
    <source>
        <dbReference type="PROSITE" id="PS50109"/>
    </source>
</evidence>
<dbReference type="SUPFAM" id="SSF55874">
    <property type="entry name" value="ATPase domain of HSP90 chaperone/DNA topoisomerase II/histidine kinase"/>
    <property type="match status" value="1"/>
</dbReference>
<dbReference type="InterPro" id="IPR036097">
    <property type="entry name" value="HisK_dim/P_sf"/>
</dbReference>
<dbReference type="SUPFAM" id="SSF47384">
    <property type="entry name" value="Homodimeric domain of signal transducing histidine kinase"/>
    <property type="match status" value="1"/>
</dbReference>
<keyword evidence="7" id="KW-0418">Kinase</keyword>
<dbReference type="CDD" id="cd00075">
    <property type="entry name" value="HATPase"/>
    <property type="match status" value="1"/>
</dbReference>
<evidence type="ECO:0000259" key="13">
    <source>
        <dbReference type="PROSITE" id="PS50885"/>
    </source>
</evidence>
<dbReference type="EMBL" id="JAGSMN010000049">
    <property type="protein sequence ID" value="MBR7671927.1"/>
    <property type="molecule type" value="Genomic_DNA"/>
</dbReference>
<dbReference type="InterPro" id="IPR005467">
    <property type="entry name" value="His_kinase_dom"/>
</dbReference>
<dbReference type="CDD" id="cd00082">
    <property type="entry name" value="HisKA"/>
    <property type="match status" value="1"/>
</dbReference>
<keyword evidence="10 11" id="KW-0472">Membrane</keyword>
<name>A0A8T4IQ75_9ACTN</name>
<dbReference type="Pfam" id="PF00512">
    <property type="entry name" value="HisKA"/>
    <property type="match status" value="1"/>
</dbReference>
<evidence type="ECO:0000256" key="3">
    <source>
        <dbReference type="ARBA" id="ARBA00012438"/>
    </source>
</evidence>
<evidence type="ECO:0000256" key="2">
    <source>
        <dbReference type="ARBA" id="ARBA00004236"/>
    </source>
</evidence>
<dbReference type="SMART" id="SM00304">
    <property type="entry name" value="HAMP"/>
    <property type="match status" value="1"/>
</dbReference>
<accession>A0A8T4IQ75</accession>
<dbReference type="SUPFAM" id="SSF158472">
    <property type="entry name" value="HAMP domain-like"/>
    <property type="match status" value="1"/>
</dbReference>
<dbReference type="PANTHER" id="PTHR45436">
    <property type="entry name" value="SENSOR HISTIDINE KINASE YKOH"/>
    <property type="match status" value="1"/>
</dbReference>
<keyword evidence="15" id="KW-1185">Reference proteome</keyword>
<proteinExistence type="predicted"/>
<evidence type="ECO:0000313" key="15">
    <source>
        <dbReference type="Proteomes" id="UP000675554"/>
    </source>
</evidence>
<dbReference type="CDD" id="cd06225">
    <property type="entry name" value="HAMP"/>
    <property type="match status" value="1"/>
</dbReference>
<comment type="catalytic activity">
    <reaction evidence="1">
        <text>ATP + protein L-histidine = ADP + protein N-phospho-L-histidine.</text>
        <dbReference type="EC" id="2.7.13.3"/>
    </reaction>
</comment>
<dbReference type="Gene3D" id="1.10.287.130">
    <property type="match status" value="1"/>
</dbReference>
<reference evidence="14" key="1">
    <citation type="submission" date="2021-04" db="EMBL/GenBank/DDBJ databases">
        <title>Sequencing of actinobacteria type strains.</title>
        <authorList>
            <person name="Nguyen G.-S."/>
            <person name="Wentzel A."/>
        </authorList>
    </citation>
    <scope>NUCLEOTIDE SEQUENCE</scope>
    <source>
        <strain evidence="14">DSM 42095</strain>
    </source>
</reference>
<dbReference type="Pfam" id="PF02518">
    <property type="entry name" value="HATPase_c"/>
    <property type="match status" value="1"/>
</dbReference>
<dbReference type="Pfam" id="PF00672">
    <property type="entry name" value="HAMP"/>
    <property type="match status" value="1"/>
</dbReference>
<keyword evidence="4" id="KW-0597">Phosphoprotein</keyword>
<sequence>MGLVRLVRRIPSAFGGSLRARMTVLYSGMFTIITLGVLIVTQRLQQRAVNDQVDNFVSPGSIAKIPCRYRPPEAPCSVHPYLPNPTKSEPSALIVSEKKQLQEALADTQLVVSLITIGSLVLLVIVVCWWLTGRLLRPLHRVTATARRLSLSTLHERIALSGPEDELKELADAFDAMLDRLDRAVASQRRFVANASHELRTPLAIQRAAIEIGLNDPTPERVTRIREELLRATKRFERLIEGLLVLAQGEQELTSRDPVDLATAVDQVIAEQLPLAERRNISLTAAALPVIVPGDEVLLTRLVANLVQNAIRHNIDGGHVLIDLSPDSGLVVYNTGPHVPDEQVDELFVPFRRLRADRTGSSEGAGLGLSIVAAIAHAHGGSVHATANLEGGLSVRVALPVHAPVLSA</sequence>
<dbReference type="Proteomes" id="UP000675554">
    <property type="component" value="Unassembled WGS sequence"/>
</dbReference>
<feature type="transmembrane region" description="Helical" evidence="11">
    <location>
        <begin position="20"/>
        <end position="40"/>
    </location>
</feature>
<dbReference type="Gene3D" id="6.10.340.10">
    <property type="match status" value="1"/>
</dbReference>
<dbReference type="GO" id="GO:0000155">
    <property type="term" value="F:phosphorelay sensor kinase activity"/>
    <property type="evidence" value="ECO:0007669"/>
    <property type="project" value="InterPro"/>
</dbReference>
<feature type="domain" description="HAMP" evidence="13">
    <location>
        <begin position="133"/>
        <end position="186"/>
    </location>
</feature>
<gene>
    <name evidence="14" type="ORF">KDA82_02505</name>
</gene>
<feature type="transmembrane region" description="Helical" evidence="11">
    <location>
        <begin position="110"/>
        <end position="131"/>
    </location>
</feature>
<dbReference type="InterPro" id="IPR050428">
    <property type="entry name" value="TCS_sensor_his_kinase"/>
</dbReference>
<dbReference type="PANTHER" id="PTHR45436:SF5">
    <property type="entry name" value="SENSOR HISTIDINE KINASE TRCS"/>
    <property type="match status" value="1"/>
</dbReference>
<keyword evidence="5" id="KW-0808">Transferase</keyword>
<comment type="subcellular location">
    <subcellularLocation>
        <location evidence="2">Cell membrane</location>
    </subcellularLocation>
</comment>